<dbReference type="PANTHER" id="PTHR43162">
    <property type="match status" value="1"/>
</dbReference>
<name>A0ABT0ZMK5_9ACTN</name>
<accession>A0ABT0ZMK5</accession>
<dbReference type="RefSeq" id="WP_252428768.1">
    <property type="nucleotide sequence ID" value="NZ_JAMWMR010000049.1"/>
</dbReference>
<keyword evidence="3" id="KW-1185">Reference proteome</keyword>
<dbReference type="Proteomes" id="UP001523219">
    <property type="component" value="Unassembled WGS sequence"/>
</dbReference>
<evidence type="ECO:0000313" key="2">
    <source>
        <dbReference type="EMBL" id="MCN9244819.1"/>
    </source>
</evidence>
<gene>
    <name evidence="2" type="ORF">NGF19_29240</name>
</gene>
<reference evidence="2 3" key="1">
    <citation type="submission" date="2022-05" db="EMBL/GenBank/DDBJ databases">
        <title>Streptomyces sp. nov. RY43-2 isolated from soil of a peat swamp forest.</title>
        <authorList>
            <person name="Kanchanasin P."/>
            <person name="Tanasupawat S."/>
            <person name="Phongsopitanun W."/>
        </authorList>
    </citation>
    <scope>NUCLEOTIDE SEQUENCE [LARGE SCALE GENOMIC DNA]</scope>
    <source>
        <strain evidence="2 3">RY43-2</strain>
    </source>
</reference>
<dbReference type="EMBL" id="JAMWMR010000049">
    <property type="protein sequence ID" value="MCN9244819.1"/>
    <property type="molecule type" value="Genomic_DNA"/>
</dbReference>
<dbReference type="Gene3D" id="3.40.50.720">
    <property type="entry name" value="NAD(P)-binding Rossmann-like Domain"/>
    <property type="match status" value="1"/>
</dbReference>
<evidence type="ECO:0000313" key="3">
    <source>
        <dbReference type="Proteomes" id="UP001523219"/>
    </source>
</evidence>
<proteinExistence type="predicted"/>
<comment type="caution">
    <text evidence="2">The sequence shown here is derived from an EMBL/GenBank/DDBJ whole genome shotgun (WGS) entry which is preliminary data.</text>
</comment>
<organism evidence="2 3">
    <name type="scientific">Streptomyces macrolidinus</name>
    <dbReference type="NCBI Taxonomy" id="2952607"/>
    <lineage>
        <taxon>Bacteria</taxon>
        <taxon>Bacillati</taxon>
        <taxon>Actinomycetota</taxon>
        <taxon>Actinomycetes</taxon>
        <taxon>Kitasatosporales</taxon>
        <taxon>Streptomycetaceae</taxon>
        <taxon>Streptomyces</taxon>
    </lineage>
</organism>
<dbReference type="Pfam" id="PF13460">
    <property type="entry name" value="NAD_binding_10"/>
    <property type="match status" value="1"/>
</dbReference>
<protein>
    <submittedName>
        <fullName evidence="2">NAD(P)H-binding protein</fullName>
    </submittedName>
</protein>
<dbReference type="SUPFAM" id="SSF51735">
    <property type="entry name" value="NAD(P)-binding Rossmann-fold domains"/>
    <property type="match status" value="1"/>
</dbReference>
<dbReference type="InterPro" id="IPR036291">
    <property type="entry name" value="NAD(P)-bd_dom_sf"/>
</dbReference>
<dbReference type="InterPro" id="IPR051604">
    <property type="entry name" value="Ergot_Alk_Oxidoreductase"/>
</dbReference>
<dbReference type="PANTHER" id="PTHR43162:SF1">
    <property type="entry name" value="PRESTALK A DIFFERENTIATION PROTEIN A"/>
    <property type="match status" value="1"/>
</dbReference>
<dbReference type="InterPro" id="IPR016040">
    <property type="entry name" value="NAD(P)-bd_dom"/>
</dbReference>
<feature type="domain" description="NAD(P)-binding" evidence="1">
    <location>
        <begin position="9"/>
        <end position="132"/>
    </location>
</feature>
<evidence type="ECO:0000259" key="1">
    <source>
        <dbReference type="Pfam" id="PF13460"/>
    </source>
</evidence>
<sequence>MTEPILVTGATGRLGRALVPRLRSVGHNVRLLSRRRQTGSEWVTGDLLNGDGLDAAVGGAGTIIHCATSTGRADADAMRNLIRAAVLAGSPHLIYVSIVGVERVKLSYYQTKLACEQLLEESGLPWTIQRATQFHGLISWMCDIQWWLPLIVMPAGVSFQPIDVRDVADRLTELAGEAPMGRAADMGGPEIHAAADLARTYVRALGRRQAVVSVPMPGAAIRDYRAGGHLAPEHAVGTITFGDFLAEGRRA</sequence>